<dbReference type="EMBL" id="DVHB01000060">
    <property type="protein sequence ID" value="HIR39390.1"/>
    <property type="molecule type" value="Genomic_DNA"/>
</dbReference>
<reference evidence="1" key="2">
    <citation type="journal article" date="2021" name="PeerJ">
        <title>Extensive microbial diversity within the chicken gut microbiome revealed by metagenomics and culture.</title>
        <authorList>
            <person name="Gilroy R."/>
            <person name="Ravi A."/>
            <person name="Getino M."/>
            <person name="Pursley I."/>
            <person name="Horton D.L."/>
            <person name="Alikhan N.F."/>
            <person name="Baker D."/>
            <person name="Gharbi K."/>
            <person name="Hall N."/>
            <person name="Watson M."/>
            <person name="Adriaenssens E.M."/>
            <person name="Foster-Nyarko E."/>
            <person name="Jarju S."/>
            <person name="Secka A."/>
            <person name="Antonio M."/>
            <person name="Oren A."/>
            <person name="Chaudhuri R.R."/>
            <person name="La Ragione R."/>
            <person name="Hildebrand F."/>
            <person name="Pallen M.J."/>
        </authorList>
    </citation>
    <scope>NUCLEOTIDE SEQUENCE</scope>
    <source>
        <strain evidence="1">ChiW25-3613</strain>
    </source>
</reference>
<accession>A0A9D1DCB5</accession>
<dbReference type="AlphaFoldDB" id="A0A9D1DCB5"/>
<reference evidence="1" key="1">
    <citation type="submission" date="2020-10" db="EMBL/GenBank/DDBJ databases">
        <authorList>
            <person name="Gilroy R."/>
        </authorList>
    </citation>
    <scope>NUCLEOTIDE SEQUENCE</scope>
    <source>
        <strain evidence="1">ChiW25-3613</strain>
    </source>
</reference>
<comment type="caution">
    <text evidence="1">The sequence shown here is derived from an EMBL/GenBank/DDBJ whole genome shotgun (WGS) entry which is preliminary data.</text>
</comment>
<sequence length="34" mass="4020">MKRDKDAAELAWKMFEKTGSVSYYMLYKQLSGKD</sequence>
<dbReference type="Pfam" id="PF14006">
    <property type="entry name" value="YqzL"/>
    <property type="match status" value="1"/>
</dbReference>
<evidence type="ECO:0000313" key="2">
    <source>
        <dbReference type="Proteomes" id="UP000824179"/>
    </source>
</evidence>
<gene>
    <name evidence="1" type="ORF">IAB90_03305</name>
</gene>
<dbReference type="Proteomes" id="UP000824179">
    <property type="component" value="Unassembled WGS sequence"/>
</dbReference>
<proteinExistence type="predicted"/>
<organism evidence="1 2">
    <name type="scientific">Candidatus Coproplasma stercoripullorum</name>
    <dbReference type="NCBI Taxonomy" id="2840751"/>
    <lineage>
        <taxon>Bacteria</taxon>
        <taxon>Bacillati</taxon>
        <taxon>Bacillota</taxon>
        <taxon>Clostridia</taxon>
        <taxon>Eubacteriales</taxon>
        <taxon>Candidatus Coproplasma</taxon>
    </lineage>
</organism>
<protein>
    <submittedName>
        <fullName evidence="1">YqzL family protein</fullName>
    </submittedName>
</protein>
<dbReference type="InterPro" id="IPR025617">
    <property type="entry name" value="YqzL"/>
</dbReference>
<evidence type="ECO:0000313" key="1">
    <source>
        <dbReference type="EMBL" id="HIR39390.1"/>
    </source>
</evidence>
<name>A0A9D1DCB5_9FIRM</name>